<comment type="caution">
    <text evidence="5">The sequence shown here is derived from an EMBL/GenBank/DDBJ whole genome shotgun (WGS) entry which is preliminary data.</text>
</comment>
<protein>
    <recommendedName>
        <fullName evidence="4">Aminoglycoside N(3)-acetyltransferase</fullName>
        <ecNumber evidence="4">2.3.1.-</ecNumber>
    </recommendedName>
</protein>
<keyword evidence="2 4" id="KW-0808">Transferase</keyword>
<dbReference type="InterPro" id="IPR028345">
    <property type="entry name" value="Antibiotic_NAT-like"/>
</dbReference>
<sequence>MEDHTSIQKAQSASTADTLMKDLQSLGVRQGDVLIVHSSLRSIGWVAGGEDTVIQALMESVSSSGTIVMPAQTSDNTDPKYWKNPPVPEEWWPSIRYFMPAYLPDITSTLGMGRIAEAFRTFPEVKRSGHPSCSFTAWGKHASFITDHHSVDFAFGEQSPLARLYELDAAALFIGTDYRSCTAMHLGEYRANDGRKAFKQGSAMMENGERVWRVYWELEETSERFNEIGQAFEQEIPVATGSLAQSACKLIPIRPLVDFTARYFNGLSKQQSD</sequence>
<dbReference type="Proteomes" id="UP000031982">
    <property type="component" value="Unassembled WGS sequence"/>
</dbReference>
<evidence type="ECO:0000256" key="2">
    <source>
        <dbReference type="ARBA" id="ARBA00022679"/>
    </source>
</evidence>
<name>A0ABR5AQA8_BACBA</name>
<dbReference type="RefSeq" id="WP_041101499.1">
    <property type="nucleotide sequence ID" value="NZ_JARTHD010000039.1"/>
</dbReference>
<dbReference type="PANTHER" id="PTHR11104:SF0">
    <property type="entry name" value="SPBETA PROPHAGE-DERIVED AMINOGLYCOSIDE N(3')-ACETYLTRANSFERASE-LIKE PROTEIN YOKD"/>
    <property type="match status" value="1"/>
</dbReference>
<dbReference type="EC" id="2.3.1.-" evidence="4"/>
<organism evidence="5 6">
    <name type="scientific">Bacillus badius</name>
    <dbReference type="NCBI Taxonomy" id="1455"/>
    <lineage>
        <taxon>Bacteria</taxon>
        <taxon>Bacillati</taxon>
        <taxon>Bacillota</taxon>
        <taxon>Bacilli</taxon>
        <taxon>Bacillales</taxon>
        <taxon>Bacillaceae</taxon>
        <taxon>Pseudobacillus</taxon>
    </lineage>
</organism>
<accession>A0ABR5AQA8</accession>
<reference evidence="5 6" key="1">
    <citation type="submission" date="2015-01" db="EMBL/GenBank/DDBJ databases">
        <title>Genome Assembly of Bacillus badius MTCC 1458.</title>
        <authorList>
            <person name="Verma A."/>
            <person name="Khatri I."/>
            <person name="Mual P."/>
            <person name="Subramanian S."/>
            <person name="Krishnamurthi S."/>
        </authorList>
    </citation>
    <scope>NUCLEOTIDE SEQUENCE [LARGE SCALE GENOMIC DNA]</scope>
    <source>
        <strain evidence="5 6">MTCC 1458</strain>
    </source>
</reference>
<evidence type="ECO:0000256" key="1">
    <source>
        <dbReference type="ARBA" id="ARBA00006383"/>
    </source>
</evidence>
<dbReference type="Pfam" id="PF02522">
    <property type="entry name" value="Antibiotic_NAT"/>
    <property type="match status" value="1"/>
</dbReference>
<keyword evidence="4" id="KW-0046">Antibiotic resistance</keyword>
<keyword evidence="3 4" id="KW-0012">Acyltransferase</keyword>
<dbReference type="InterPro" id="IPR003679">
    <property type="entry name" value="Amioglycoside_AcTrfase"/>
</dbReference>
<keyword evidence="6" id="KW-1185">Reference proteome</keyword>
<evidence type="ECO:0000256" key="3">
    <source>
        <dbReference type="ARBA" id="ARBA00023315"/>
    </source>
</evidence>
<gene>
    <name evidence="5" type="ORF">SD77_1893</name>
</gene>
<comment type="similarity">
    <text evidence="1 4">Belongs to the antibiotic N-acetyltransferase family.</text>
</comment>
<comment type="catalytic activity">
    <reaction evidence="4">
        <text>a 2-deoxystreptamine antibiotic + acetyl-CoA = an N(3)-acetyl-2-deoxystreptamine antibiotic + CoA + H(+)</text>
        <dbReference type="Rhea" id="RHEA:12665"/>
        <dbReference type="ChEBI" id="CHEBI:15378"/>
        <dbReference type="ChEBI" id="CHEBI:57287"/>
        <dbReference type="ChEBI" id="CHEBI:57288"/>
        <dbReference type="ChEBI" id="CHEBI:57921"/>
        <dbReference type="ChEBI" id="CHEBI:77452"/>
        <dbReference type="EC" id="2.3.1.81"/>
    </reaction>
</comment>
<evidence type="ECO:0000313" key="5">
    <source>
        <dbReference type="EMBL" id="KIL76933.1"/>
    </source>
</evidence>
<evidence type="ECO:0000313" key="6">
    <source>
        <dbReference type="Proteomes" id="UP000031982"/>
    </source>
</evidence>
<dbReference type="EMBL" id="JXLP01000019">
    <property type="protein sequence ID" value="KIL76933.1"/>
    <property type="molecule type" value="Genomic_DNA"/>
</dbReference>
<dbReference type="SUPFAM" id="SSF110710">
    <property type="entry name" value="TTHA0583/YokD-like"/>
    <property type="match status" value="1"/>
</dbReference>
<evidence type="ECO:0000256" key="4">
    <source>
        <dbReference type="RuleBase" id="RU365031"/>
    </source>
</evidence>
<dbReference type="PANTHER" id="PTHR11104">
    <property type="entry name" value="AMINOGLYCOSIDE N3-ACETYLTRANSFERASE"/>
    <property type="match status" value="1"/>
</dbReference>
<proteinExistence type="inferred from homology"/>